<dbReference type="RefSeq" id="WP_203661414.1">
    <property type="nucleotide sequence ID" value="NZ_BAAAZM010000014.1"/>
</dbReference>
<name>A0A8J3JFG9_9ACTN</name>
<feature type="chain" id="PRO_5035307272" description="GmrSD restriction endonucleases C-terminal domain-containing protein" evidence="1">
    <location>
        <begin position="28"/>
        <end position="211"/>
    </location>
</feature>
<dbReference type="PANTHER" id="PTHR24094:SF15">
    <property type="entry name" value="AMP-DEPENDENT SYNTHETASE_LIGASE DOMAIN-CONTAINING PROTEIN-RELATED"/>
    <property type="match status" value="1"/>
</dbReference>
<evidence type="ECO:0000313" key="4">
    <source>
        <dbReference type="Proteomes" id="UP000612808"/>
    </source>
</evidence>
<evidence type="ECO:0000259" key="2">
    <source>
        <dbReference type="Pfam" id="PF07510"/>
    </source>
</evidence>
<reference evidence="3" key="1">
    <citation type="submission" date="2021-01" db="EMBL/GenBank/DDBJ databases">
        <title>Whole genome shotgun sequence of Actinocatenispora rupis NBRC 107355.</title>
        <authorList>
            <person name="Komaki H."/>
            <person name="Tamura T."/>
        </authorList>
    </citation>
    <scope>NUCLEOTIDE SEQUENCE</scope>
    <source>
        <strain evidence="3">NBRC 107355</strain>
    </source>
</reference>
<dbReference type="Pfam" id="PF07510">
    <property type="entry name" value="GmrSD_C"/>
    <property type="match status" value="1"/>
</dbReference>
<keyword evidence="4" id="KW-1185">Reference proteome</keyword>
<feature type="signal peptide" evidence="1">
    <location>
        <begin position="1"/>
        <end position="27"/>
    </location>
</feature>
<keyword evidence="1" id="KW-0732">Signal</keyword>
<evidence type="ECO:0000313" key="3">
    <source>
        <dbReference type="EMBL" id="GID13923.1"/>
    </source>
</evidence>
<organism evidence="3 4">
    <name type="scientific">Actinocatenispora rupis</name>
    <dbReference type="NCBI Taxonomy" id="519421"/>
    <lineage>
        <taxon>Bacteria</taxon>
        <taxon>Bacillati</taxon>
        <taxon>Actinomycetota</taxon>
        <taxon>Actinomycetes</taxon>
        <taxon>Micromonosporales</taxon>
        <taxon>Micromonosporaceae</taxon>
        <taxon>Actinocatenispora</taxon>
    </lineage>
</organism>
<feature type="domain" description="GmrSD restriction endonucleases C-terminal" evidence="2">
    <location>
        <begin position="98"/>
        <end position="204"/>
    </location>
</feature>
<evidence type="ECO:0000256" key="1">
    <source>
        <dbReference type="SAM" id="SignalP"/>
    </source>
</evidence>
<proteinExistence type="predicted"/>
<gene>
    <name evidence="3" type="ORF">Aru02nite_48120</name>
</gene>
<dbReference type="EMBL" id="BOMB01000028">
    <property type="protein sequence ID" value="GID13923.1"/>
    <property type="molecule type" value="Genomic_DNA"/>
</dbReference>
<dbReference type="AlphaFoldDB" id="A0A8J3JFG9"/>
<protein>
    <recommendedName>
        <fullName evidence="2">GmrSD restriction endonucleases C-terminal domain-containing protein</fullName>
    </recommendedName>
</protein>
<dbReference type="PANTHER" id="PTHR24094">
    <property type="entry name" value="SECRETED PROTEIN"/>
    <property type="match status" value="1"/>
</dbReference>
<comment type="caution">
    <text evidence="3">The sequence shown here is derived from an EMBL/GenBank/DDBJ whole genome shotgun (WGS) entry which is preliminary data.</text>
</comment>
<sequence length="211" mass="22780">MRIRTVLGVAMTASALATIGLAGPANAYPPDPPSASDSAAHLATLTVAAPGSMDGYSRDKFPHWINQGDNCNTREVVLKRDGTGVTVGSDCYPTAGSWYSAYDQTTTTDPSKVQIDHIVPLADAWRSGAADWTTDQRQAFANDLTDPQLIAVSASSNESKGDQDPSQWKPPNTGEWCYYARNWIQVKYVWKLTITSDEKTALSDMLGKCSS</sequence>
<dbReference type="InterPro" id="IPR011089">
    <property type="entry name" value="GmrSD_C"/>
</dbReference>
<accession>A0A8J3JFG9</accession>
<dbReference type="Proteomes" id="UP000612808">
    <property type="component" value="Unassembled WGS sequence"/>
</dbReference>